<feature type="chain" id="PRO_5045557335" description="Sodium/calcium exchanger membrane region domain-containing protein" evidence="9">
    <location>
        <begin position="31"/>
        <end position="685"/>
    </location>
</feature>
<accession>A0ABR0J2E7</accession>
<feature type="transmembrane region" description="Helical" evidence="8">
    <location>
        <begin position="630"/>
        <end position="652"/>
    </location>
</feature>
<dbReference type="EMBL" id="JAVRRF010000022">
    <property type="protein sequence ID" value="KAK5054910.1"/>
    <property type="molecule type" value="Genomic_DNA"/>
</dbReference>
<comment type="similarity">
    <text evidence="2">Belongs to the Ca(2+):cation antiporter (CaCA) (TC 2.A.19) family.</text>
</comment>
<feature type="domain" description="Sodium/calcium exchanger membrane region" evidence="10">
    <location>
        <begin position="522"/>
        <end position="674"/>
    </location>
</feature>
<reference evidence="11 12" key="1">
    <citation type="submission" date="2023-08" db="EMBL/GenBank/DDBJ databases">
        <title>Black Yeasts Isolated from many extreme environments.</title>
        <authorList>
            <person name="Coleine C."/>
            <person name="Stajich J.E."/>
            <person name="Selbmann L."/>
        </authorList>
    </citation>
    <scope>NUCLEOTIDE SEQUENCE [LARGE SCALE GENOMIC DNA]</scope>
    <source>
        <strain evidence="11 12">CCFEE 6328</strain>
    </source>
</reference>
<keyword evidence="6 8" id="KW-0472">Membrane</keyword>
<keyword evidence="5 8" id="KW-1133">Transmembrane helix</keyword>
<feature type="region of interest" description="Disordered" evidence="7">
    <location>
        <begin position="330"/>
        <end position="358"/>
    </location>
</feature>
<dbReference type="InterPro" id="IPR004837">
    <property type="entry name" value="NaCa_Exmemb"/>
</dbReference>
<feature type="transmembrane region" description="Helical" evidence="8">
    <location>
        <begin position="413"/>
        <end position="434"/>
    </location>
</feature>
<comment type="subcellular location">
    <subcellularLocation>
        <location evidence="1">Membrane</location>
        <topology evidence="1">Multi-pass membrane protein</topology>
    </subcellularLocation>
</comment>
<feature type="domain" description="Sodium/calcium exchanger membrane region" evidence="10">
    <location>
        <begin position="95"/>
        <end position="235"/>
    </location>
</feature>
<keyword evidence="9" id="KW-0732">Signal</keyword>
<protein>
    <recommendedName>
        <fullName evidence="10">Sodium/calcium exchanger membrane region domain-containing protein</fullName>
    </recommendedName>
</protein>
<evidence type="ECO:0000256" key="6">
    <source>
        <dbReference type="ARBA" id="ARBA00023136"/>
    </source>
</evidence>
<evidence type="ECO:0000256" key="2">
    <source>
        <dbReference type="ARBA" id="ARBA00008170"/>
    </source>
</evidence>
<organism evidence="11 12">
    <name type="scientific">Exophiala sideris</name>
    <dbReference type="NCBI Taxonomy" id="1016849"/>
    <lineage>
        <taxon>Eukaryota</taxon>
        <taxon>Fungi</taxon>
        <taxon>Dikarya</taxon>
        <taxon>Ascomycota</taxon>
        <taxon>Pezizomycotina</taxon>
        <taxon>Eurotiomycetes</taxon>
        <taxon>Chaetothyriomycetidae</taxon>
        <taxon>Chaetothyriales</taxon>
        <taxon>Herpotrichiellaceae</taxon>
        <taxon>Exophiala</taxon>
    </lineage>
</organism>
<feature type="transmembrane region" description="Helical" evidence="8">
    <location>
        <begin position="158"/>
        <end position="180"/>
    </location>
</feature>
<feature type="transmembrane region" description="Helical" evidence="8">
    <location>
        <begin position="518"/>
        <end position="538"/>
    </location>
</feature>
<keyword evidence="12" id="KW-1185">Reference proteome</keyword>
<evidence type="ECO:0000256" key="3">
    <source>
        <dbReference type="ARBA" id="ARBA00022448"/>
    </source>
</evidence>
<dbReference type="PANTHER" id="PTHR12266:SF0">
    <property type="entry name" value="MITOCHONDRIAL SODIUM_CALCIUM EXCHANGER PROTEIN"/>
    <property type="match status" value="1"/>
</dbReference>
<feature type="transmembrane region" description="Helical" evidence="8">
    <location>
        <begin position="485"/>
        <end position="506"/>
    </location>
</feature>
<feature type="signal peptide" evidence="9">
    <location>
        <begin position="1"/>
        <end position="30"/>
    </location>
</feature>
<evidence type="ECO:0000256" key="8">
    <source>
        <dbReference type="SAM" id="Phobius"/>
    </source>
</evidence>
<dbReference type="InterPro" id="IPR044880">
    <property type="entry name" value="NCX_ion-bd_dom_sf"/>
</dbReference>
<sequence>MRLSFPDRVGAPRISVLVLVLIVIVQLAVAHSPPSEQLPSEIQLRPHCRAINHVEDQCRFYGAFCGEEDEGLFSYLKLYYCNLSGAKPFALVLVLAWMVVLFASLGLVAGDFFSVNLSALAKQLNLSDTLAGVTLLALGNGAPDIFSTMASMSRSSHALALGELIGAAAFITSVVAGAMAFIRPFKVVKVSLARDVIFLFATSSFLVYVMTDGHLRLWHCMAMLIFYLFYVSVVLGWHWWRVRHPQVDLDDVAHDGHTPSQEQNETRPLLAARDRASSVAQHSQHDVTRISGEHRRLPIFEQVWDERRWYEPPAEVIDYRFVNQSLVRTLHGHRSESNPPKHSSRRGHVELPPNSNEHHDCAREQIISTQSGNEGDDEVLRNAPVNYHGYFYRCLHGLLPEVLDKKDKGRLHVFIIIMIVPISLLLKLTIPVAGVDQEAENTDGENGRVEQKAWQRWLLIIQIFLSPQFVIATVALLLSLQPRDILIPSMSVLGCSLLLCGLVILTGTSAKKSSWTRLLNIPGFIVSICWICIIANELVGVLKALGVFGDISEAILGLTLFAVGNSMDDLAANISVARHEHPVMALSACFGGPLLNTLLGVSLSGMLVFAKQSIKTHQITPIDLHITRDLFITSGKLLVNLIVLTLMLVWTRGKMTRLLGFFLMIVWLAGTVINVVLVVMSPDSK</sequence>
<feature type="transmembrane region" description="Helical" evidence="8">
    <location>
        <begin position="583"/>
        <end position="609"/>
    </location>
</feature>
<dbReference type="PANTHER" id="PTHR12266">
    <property type="entry name" value="NA+/CA2+ K+ INDEPENDENT EXCHANGER"/>
    <property type="match status" value="1"/>
</dbReference>
<evidence type="ECO:0000256" key="4">
    <source>
        <dbReference type="ARBA" id="ARBA00022692"/>
    </source>
</evidence>
<evidence type="ECO:0000256" key="7">
    <source>
        <dbReference type="SAM" id="MobiDB-lite"/>
    </source>
</evidence>
<evidence type="ECO:0000259" key="10">
    <source>
        <dbReference type="Pfam" id="PF01699"/>
    </source>
</evidence>
<comment type="caution">
    <text evidence="11">The sequence shown here is derived from an EMBL/GenBank/DDBJ whole genome shotgun (WGS) entry which is preliminary data.</text>
</comment>
<feature type="transmembrane region" description="Helical" evidence="8">
    <location>
        <begin position="658"/>
        <end position="680"/>
    </location>
</feature>
<evidence type="ECO:0000313" key="12">
    <source>
        <dbReference type="Proteomes" id="UP001345691"/>
    </source>
</evidence>
<dbReference type="Gene3D" id="1.20.1420.30">
    <property type="entry name" value="NCX, central ion-binding region"/>
    <property type="match status" value="2"/>
</dbReference>
<dbReference type="Proteomes" id="UP001345691">
    <property type="component" value="Unassembled WGS sequence"/>
</dbReference>
<name>A0ABR0J2E7_9EURO</name>
<feature type="transmembrane region" description="Helical" evidence="8">
    <location>
        <begin position="216"/>
        <end position="240"/>
    </location>
</feature>
<feature type="transmembrane region" description="Helical" evidence="8">
    <location>
        <begin position="545"/>
        <end position="563"/>
    </location>
</feature>
<keyword evidence="3" id="KW-0813">Transport</keyword>
<evidence type="ECO:0000313" key="11">
    <source>
        <dbReference type="EMBL" id="KAK5054910.1"/>
    </source>
</evidence>
<evidence type="ECO:0000256" key="1">
    <source>
        <dbReference type="ARBA" id="ARBA00004141"/>
    </source>
</evidence>
<gene>
    <name evidence="11" type="ORF">LTR69_008818</name>
</gene>
<keyword evidence="4 8" id="KW-0812">Transmembrane</keyword>
<proteinExistence type="inferred from homology"/>
<feature type="transmembrane region" description="Helical" evidence="8">
    <location>
        <begin position="89"/>
        <end position="113"/>
    </location>
</feature>
<feature type="transmembrane region" description="Helical" evidence="8">
    <location>
        <begin position="192"/>
        <end position="210"/>
    </location>
</feature>
<evidence type="ECO:0000256" key="9">
    <source>
        <dbReference type="SAM" id="SignalP"/>
    </source>
</evidence>
<evidence type="ECO:0000256" key="5">
    <source>
        <dbReference type="ARBA" id="ARBA00022989"/>
    </source>
</evidence>
<dbReference type="InterPro" id="IPR051359">
    <property type="entry name" value="CaCA_antiporter"/>
</dbReference>
<dbReference type="Pfam" id="PF01699">
    <property type="entry name" value="Na_Ca_ex"/>
    <property type="match status" value="2"/>
</dbReference>
<feature type="transmembrane region" description="Helical" evidence="8">
    <location>
        <begin position="454"/>
        <end position="478"/>
    </location>
</feature>